<keyword evidence="1" id="KW-0378">Hydrolase</keyword>
<name>A0A060NHB7_9BURK</name>
<dbReference type="STRING" id="1458425.SRAA_1417"/>
<dbReference type="Proteomes" id="UP000067461">
    <property type="component" value="Chromosome"/>
</dbReference>
<keyword evidence="1" id="KW-0347">Helicase</keyword>
<keyword evidence="2" id="KW-1185">Reference proteome</keyword>
<reference evidence="1 2" key="1">
    <citation type="journal article" date="2014" name="Nat. Commun.">
        <title>Physiological and genomic features of highly alkaliphilic hydrogen-utilizing Betaproteobacteria from a continental serpentinizing site.</title>
        <authorList>
            <person name="Suzuki S."/>
            <person name="Kuenen J.G."/>
            <person name="Schipper K."/>
            <person name="van der Velde S."/>
            <person name="Ishii S."/>
            <person name="Wu A."/>
            <person name="Sorokin D.Y."/>
            <person name="Tenney A."/>
            <person name="Meng X.Y."/>
            <person name="Morrill P.L."/>
            <person name="Kamagata Y."/>
            <person name="Muyzer G."/>
            <person name="Nealson K.H."/>
        </authorList>
    </citation>
    <scope>NUCLEOTIDE SEQUENCE [LARGE SCALE GENOMIC DNA]</scope>
    <source>
        <strain evidence="1 2">A1</strain>
    </source>
</reference>
<gene>
    <name evidence="1" type="ORF">SRAA_1417</name>
</gene>
<sequence length="74" mass="7797">MDLSKVLDKAYKGLPLSEVADAPVDALQGVSVADAEKLEAAFGIKTVRDLATNKYFLAAQAIVDEADDVEGEAD</sequence>
<dbReference type="OrthoDB" id="332209at2"/>
<organism evidence="1 2">
    <name type="scientific">Serpentinimonas raichei</name>
    <dbReference type="NCBI Taxonomy" id="1458425"/>
    <lineage>
        <taxon>Bacteria</taxon>
        <taxon>Pseudomonadati</taxon>
        <taxon>Pseudomonadota</taxon>
        <taxon>Betaproteobacteria</taxon>
        <taxon>Burkholderiales</taxon>
        <taxon>Comamonadaceae</taxon>
        <taxon>Serpentinimonas</taxon>
    </lineage>
</organism>
<dbReference type="GO" id="GO:0004386">
    <property type="term" value="F:helicase activity"/>
    <property type="evidence" value="ECO:0007669"/>
    <property type="project" value="UniProtKB-KW"/>
</dbReference>
<evidence type="ECO:0000313" key="1">
    <source>
        <dbReference type="EMBL" id="BAO81271.1"/>
    </source>
</evidence>
<accession>A0A060NHB7</accession>
<protein>
    <submittedName>
        <fullName evidence="1">RecG-like helicase</fullName>
    </submittedName>
</protein>
<dbReference type="AlphaFoldDB" id="A0A060NHB7"/>
<proteinExistence type="predicted"/>
<evidence type="ECO:0000313" key="2">
    <source>
        <dbReference type="Proteomes" id="UP000067461"/>
    </source>
</evidence>
<dbReference type="HOGENOM" id="CLU_190785_0_0_4"/>
<keyword evidence="1" id="KW-0547">Nucleotide-binding</keyword>
<dbReference type="EMBL" id="AP014568">
    <property type="protein sequence ID" value="BAO81271.1"/>
    <property type="molecule type" value="Genomic_DNA"/>
</dbReference>
<dbReference type="RefSeq" id="WP_045531729.1">
    <property type="nucleotide sequence ID" value="NZ_AP014568.1"/>
</dbReference>
<keyword evidence="1" id="KW-0067">ATP-binding</keyword>
<dbReference type="KEGG" id="cbaa:SRAA_1417"/>